<evidence type="ECO:0000256" key="3">
    <source>
        <dbReference type="ARBA" id="ARBA00005404"/>
    </source>
</evidence>
<dbReference type="InterPro" id="IPR006963">
    <property type="entry name" value="Mopterin_OxRdtase_4Fe-4S_dom"/>
</dbReference>
<dbReference type="AlphaFoldDB" id="A0A2K9NTB8"/>
<keyword evidence="4" id="KW-0004">4Fe-4S</keyword>
<dbReference type="Pfam" id="PF22117">
    <property type="entry name" value="Fer4_Nqo3"/>
    <property type="match status" value="1"/>
</dbReference>
<evidence type="ECO:0000256" key="10">
    <source>
        <dbReference type="ARBA" id="ARBA00023014"/>
    </source>
</evidence>
<evidence type="ECO:0000256" key="8">
    <source>
        <dbReference type="ARBA" id="ARBA00022967"/>
    </source>
</evidence>
<accession>A0A2K9NTB8</accession>
<keyword evidence="9" id="KW-0408">Iron</keyword>
<dbReference type="SUPFAM" id="SSF53706">
    <property type="entry name" value="Formate dehydrogenase/DMSO reductase, domains 1-3"/>
    <property type="match status" value="1"/>
</dbReference>
<dbReference type="InterPro" id="IPR019574">
    <property type="entry name" value="NADH_UbQ_OxRdtase_Gsu_4Fe4S-bd"/>
</dbReference>
<dbReference type="Gene3D" id="3.30.70.20">
    <property type="match status" value="1"/>
</dbReference>
<dbReference type="GO" id="GO:0016020">
    <property type="term" value="C:membrane"/>
    <property type="evidence" value="ECO:0007669"/>
    <property type="project" value="UniProtKB-SubCell"/>
</dbReference>
<dbReference type="GO" id="GO:0016491">
    <property type="term" value="F:oxidoreductase activity"/>
    <property type="evidence" value="ECO:0007669"/>
    <property type="project" value="InterPro"/>
</dbReference>
<dbReference type="RefSeq" id="WP_102244060.1">
    <property type="nucleotide sequence ID" value="NZ_CP025704.1"/>
</dbReference>
<dbReference type="PROSITE" id="PS51669">
    <property type="entry name" value="4FE4S_MOW_BIS_MGD"/>
    <property type="match status" value="1"/>
</dbReference>
<dbReference type="PROSITE" id="PS51839">
    <property type="entry name" value="4FE4S_HC3"/>
    <property type="match status" value="1"/>
</dbReference>
<dbReference type="SUPFAM" id="SSF54292">
    <property type="entry name" value="2Fe-2S ferredoxin-like"/>
    <property type="match status" value="1"/>
</dbReference>
<gene>
    <name evidence="14" type="ORF">C0V70_11785</name>
</gene>
<comment type="cofactor">
    <cofactor evidence="13">
        <name>[2Fe-2S] cluster</name>
        <dbReference type="ChEBI" id="CHEBI:190135"/>
    </cofactor>
</comment>
<dbReference type="PANTHER" id="PTHR43105:SF10">
    <property type="entry name" value="NADH-QUINONE OXIDOREDUCTASE SUBUNIT G"/>
    <property type="match status" value="1"/>
</dbReference>
<dbReference type="GO" id="GO:0042773">
    <property type="term" value="P:ATP synthesis coupled electron transport"/>
    <property type="evidence" value="ECO:0007669"/>
    <property type="project" value="InterPro"/>
</dbReference>
<dbReference type="PANTHER" id="PTHR43105">
    <property type="entry name" value="RESPIRATORY NITRATE REDUCTASE"/>
    <property type="match status" value="1"/>
</dbReference>
<dbReference type="GO" id="GO:0048038">
    <property type="term" value="F:quinone binding"/>
    <property type="evidence" value="ECO:0007669"/>
    <property type="project" value="UniProtKB-KW"/>
</dbReference>
<dbReference type="Proteomes" id="UP000235584">
    <property type="component" value="Chromosome"/>
</dbReference>
<dbReference type="Gene3D" id="3.10.20.740">
    <property type="match status" value="1"/>
</dbReference>
<keyword evidence="15" id="KW-1185">Reference proteome</keyword>
<dbReference type="EMBL" id="CP025704">
    <property type="protein sequence ID" value="AUN98769.1"/>
    <property type="molecule type" value="Genomic_DNA"/>
</dbReference>
<dbReference type="InterPro" id="IPR050123">
    <property type="entry name" value="Prok_molybdopt-oxidoreductase"/>
</dbReference>
<dbReference type="SMART" id="SM00926">
    <property type="entry name" value="Molybdop_Fe4S4"/>
    <property type="match status" value="1"/>
</dbReference>
<sequence length="477" mass="52794">MTEKVKITWNGKQIEAVKGSNLLQAALDNGEQVAHYCYHAGLSIAGVCRMCMVEQDGVPRPFPACNATCGDGMVVRNDTPKIKAAVEATLQFHLVNHPLDCPVCDQAGECGLQDYYMKYGKYDSQMIDKKVHKEKVQDIGKNVMLDAERCILCSRCTRFTAEVTKTNELGILNRGDHAEINVNENLKNDYAQNLVDICPVGALTSKDFRFKQRVWFLEEVHTTCIGCETGCSVKVSQNKNGSYRVKPVYDETVNGHWMCDDGRSIYKHVSSPTRLQNASENLNGLFVPADENAVMELVKGRKAKFILSTSLTNEEYAKFFASVKGSKAEVALYTLPTVGPEFDGILRRGDKNANLRGAKNAFEAAGFDHTQAGLDKLLGSISGSDVVYVVVPEILYNEDHFNTLLTKIEKASTRIALTPGETLSTMKAFNYLLPVPSFLEKEGEIVNFQGVNRKLAAGLSYGETTKDVSYYGKWVNL</sequence>
<dbReference type="GO" id="GO:0046872">
    <property type="term" value="F:metal ion binding"/>
    <property type="evidence" value="ECO:0007669"/>
    <property type="project" value="UniProtKB-KW"/>
</dbReference>
<keyword evidence="7" id="KW-0479">Metal-binding</keyword>
<dbReference type="Pfam" id="PF13510">
    <property type="entry name" value="Fer2_4"/>
    <property type="match status" value="1"/>
</dbReference>
<keyword evidence="5" id="KW-0001">2Fe-2S</keyword>
<keyword evidence="12" id="KW-0472">Membrane</keyword>
<evidence type="ECO:0000256" key="5">
    <source>
        <dbReference type="ARBA" id="ARBA00022714"/>
    </source>
</evidence>
<organism evidence="14 15">
    <name type="scientific">Bacteriovorax stolpii</name>
    <name type="common">Bdellovibrio stolpii</name>
    <dbReference type="NCBI Taxonomy" id="960"/>
    <lineage>
        <taxon>Bacteria</taxon>
        <taxon>Pseudomonadati</taxon>
        <taxon>Bdellovibrionota</taxon>
        <taxon>Bacteriovoracia</taxon>
        <taxon>Bacteriovoracales</taxon>
        <taxon>Bacteriovoracaceae</taxon>
        <taxon>Bacteriovorax</taxon>
    </lineage>
</organism>
<dbReference type="Pfam" id="PF04879">
    <property type="entry name" value="Molybdop_Fe4S4"/>
    <property type="match status" value="1"/>
</dbReference>
<protein>
    <submittedName>
        <fullName evidence="14">NADH dehydrogenase subunit</fullName>
    </submittedName>
</protein>
<evidence type="ECO:0000256" key="1">
    <source>
        <dbReference type="ARBA" id="ARBA00001966"/>
    </source>
</evidence>
<name>A0A2K9NTB8_BACTC</name>
<dbReference type="GO" id="GO:0051539">
    <property type="term" value="F:4 iron, 4 sulfur cluster binding"/>
    <property type="evidence" value="ECO:0007669"/>
    <property type="project" value="UniProtKB-KW"/>
</dbReference>
<dbReference type="KEGG" id="bsto:C0V70_11785"/>
<dbReference type="InterPro" id="IPR036010">
    <property type="entry name" value="2Fe-2S_ferredoxin-like_sf"/>
</dbReference>
<dbReference type="FunFam" id="3.10.20.740:FF:000004">
    <property type="entry name" value="NADH-quinone oxidoreductase"/>
    <property type="match status" value="1"/>
</dbReference>
<comment type="subcellular location">
    <subcellularLocation>
        <location evidence="2">Membrane</location>
    </subcellularLocation>
</comment>
<comment type="cofactor">
    <cofactor evidence="1">
        <name>[4Fe-4S] cluster</name>
        <dbReference type="ChEBI" id="CHEBI:49883"/>
    </cofactor>
</comment>
<reference evidence="14 15" key="1">
    <citation type="submission" date="2018-01" db="EMBL/GenBank/DDBJ databases">
        <title>Complete genome sequence of Bacteriovorax stolpii DSM12778.</title>
        <authorList>
            <person name="Tang B."/>
            <person name="Chang J."/>
        </authorList>
    </citation>
    <scope>NUCLEOTIDE SEQUENCE [LARGE SCALE GENOMIC DNA]</scope>
    <source>
        <strain evidence="14 15">DSM 12778</strain>
    </source>
</reference>
<evidence type="ECO:0000313" key="14">
    <source>
        <dbReference type="EMBL" id="AUN98769.1"/>
    </source>
</evidence>
<keyword evidence="8" id="KW-1278">Translocase</keyword>
<evidence type="ECO:0000313" key="15">
    <source>
        <dbReference type="Proteomes" id="UP000235584"/>
    </source>
</evidence>
<evidence type="ECO:0000256" key="7">
    <source>
        <dbReference type="ARBA" id="ARBA00022723"/>
    </source>
</evidence>
<evidence type="ECO:0000256" key="9">
    <source>
        <dbReference type="ARBA" id="ARBA00023004"/>
    </source>
</evidence>
<dbReference type="Gene3D" id="3.30.200.210">
    <property type="match status" value="1"/>
</dbReference>
<dbReference type="PROSITE" id="PS00643">
    <property type="entry name" value="COMPLEX1_75K_3"/>
    <property type="match status" value="1"/>
</dbReference>
<keyword evidence="6" id="KW-0874">Quinone</keyword>
<dbReference type="InterPro" id="IPR054351">
    <property type="entry name" value="NADH_UbQ_OxRdtase_ferredoxin"/>
</dbReference>
<proteinExistence type="inferred from homology"/>
<evidence type="ECO:0000256" key="4">
    <source>
        <dbReference type="ARBA" id="ARBA00022485"/>
    </source>
</evidence>
<dbReference type="InterPro" id="IPR001041">
    <property type="entry name" value="2Fe-2S_ferredoxin-type"/>
</dbReference>
<comment type="similarity">
    <text evidence="3">Belongs to the complex I 75 kDa subunit family.</text>
</comment>
<dbReference type="GO" id="GO:0008137">
    <property type="term" value="F:NADH dehydrogenase (ubiquinone) activity"/>
    <property type="evidence" value="ECO:0007669"/>
    <property type="project" value="InterPro"/>
</dbReference>
<dbReference type="SUPFAM" id="SSF54862">
    <property type="entry name" value="4Fe-4S ferredoxins"/>
    <property type="match status" value="1"/>
</dbReference>
<dbReference type="CDD" id="cd00207">
    <property type="entry name" value="fer2"/>
    <property type="match status" value="1"/>
</dbReference>
<dbReference type="InterPro" id="IPR000283">
    <property type="entry name" value="NADH_UbQ_OxRdtase_75kDa_su_CS"/>
</dbReference>
<keyword evidence="11" id="KW-0520">NAD</keyword>
<evidence type="ECO:0000256" key="6">
    <source>
        <dbReference type="ARBA" id="ARBA00022719"/>
    </source>
</evidence>
<dbReference type="SMART" id="SM00929">
    <property type="entry name" value="NADH-G_4Fe-4S_3"/>
    <property type="match status" value="1"/>
</dbReference>
<evidence type="ECO:0000256" key="13">
    <source>
        <dbReference type="ARBA" id="ARBA00034078"/>
    </source>
</evidence>
<keyword evidence="10" id="KW-0411">Iron-sulfur</keyword>
<evidence type="ECO:0000256" key="2">
    <source>
        <dbReference type="ARBA" id="ARBA00004370"/>
    </source>
</evidence>
<evidence type="ECO:0000256" key="11">
    <source>
        <dbReference type="ARBA" id="ARBA00023027"/>
    </source>
</evidence>
<dbReference type="GO" id="GO:0051537">
    <property type="term" value="F:2 iron, 2 sulfur cluster binding"/>
    <property type="evidence" value="ECO:0007669"/>
    <property type="project" value="UniProtKB-KW"/>
</dbReference>
<evidence type="ECO:0000256" key="12">
    <source>
        <dbReference type="ARBA" id="ARBA00023136"/>
    </source>
</evidence>
<dbReference type="Pfam" id="PF10588">
    <property type="entry name" value="NADH-G_4Fe-4S_3"/>
    <property type="match status" value="1"/>
</dbReference>